<accession>A0A9K3KBP4</accession>
<keyword evidence="2 6" id="KW-0812">Transmembrane</keyword>
<feature type="transmembrane region" description="Helical" evidence="6">
    <location>
        <begin position="330"/>
        <end position="354"/>
    </location>
</feature>
<dbReference type="CDD" id="cd06174">
    <property type="entry name" value="MFS"/>
    <property type="match status" value="1"/>
</dbReference>
<feature type="transmembrane region" description="Helical" evidence="6">
    <location>
        <begin position="366"/>
        <end position="385"/>
    </location>
</feature>
<dbReference type="GO" id="GO:0012505">
    <property type="term" value="C:endomembrane system"/>
    <property type="evidence" value="ECO:0007669"/>
    <property type="project" value="UniProtKB-SubCell"/>
</dbReference>
<dbReference type="Pfam" id="PF07690">
    <property type="entry name" value="MFS_1"/>
    <property type="match status" value="1"/>
</dbReference>
<organism evidence="7 8">
    <name type="scientific">Nitzschia inconspicua</name>
    <dbReference type="NCBI Taxonomy" id="303405"/>
    <lineage>
        <taxon>Eukaryota</taxon>
        <taxon>Sar</taxon>
        <taxon>Stramenopiles</taxon>
        <taxon>Ochrophyta</taxon>
        <taxon>Bacillariophyta</taxon>
        <taxon>Bacillariophyceae</taxon>
        <taxon>Bacillariophycidae</taxon>
        <taxon>Bacillariales</taxon>
        <taxon>Bacillariaceae</taxon>
        <taxon>Nitzschia</taxon>
    </lineage>
</organism>
<evidence type="ECO:0000256" key="5">
    <source>
        <dbReference type="SAM" id="MobiDB-lite"/>
    </source>
</evidence>
<protein>
    <submittedName>
        <fullName evidence="7">Major facilitator superfamily transporter</fullName>
    </submittedName>
</protein>
<dbReference type="PANTHER" id="PTHR23519:SF1">
    <property type="entry name" value="AUTOPHAGY-RELATED PROTEIN 22"/>
    <property type="match status" value="1"/>
</dbReference>
<gene>
    <name evidence="7" type="ORF">IV203_023902</name>
</gene>
<feature type="transmembrane region" description="Helical" evidence="6">
    <location>
        <begin position="237"/>
        <end position="259"/>
    </location>
</feature>
<dbReference type="AlphaFoldDB" id="A0A9K3KBP4"/>
<reference evidence="7" key="2">
    <citation type="submission" date="2021-04" db="EMBL/GenBank/DDBJ databases">
        <authorList>
            <person name="Podell S."/>
        </authorList>
    </citation>
    <scope>NUCLEOTIDE SEQUENCE</scope>
    <source>
        <strain evidence="7">Hildebrandi</strain>
    </source>
</reference>
<evidence type="ECO:0000256" key="6">
    <source>
        <dbReference type="SAM" id="Phobius"/>
    </source>
</evidence>
<feature type="compositionally biased region" description="Basic and acidic residues" evidence="5">
    <location>
        <begin position="1"/>
        <end position="12"/>
    </location>
</feature>
<feature type="transmembrane region" description="Helical" evidence="6">
    <location>
        <begin position="192"/>
        <end position="217"/>
    </location>
</feature>
<feature type="transmembrane region" description="Helical" evidence="6">
    <location>
        <begin position="397"/>
        <end position="413"/>
    </location>
</feature>
<feature type="transmembrane region" description="Helical" evidence="6">
    <location>
        <begin position="499"/>
        <end position="524"/>
    </location>
</feature>
<feature type="transmembrane region" description="Helical" evidence="6">
    <location>
        <begin position="471"/>
        <end position="493"/>
    </location>
</feature>
<dbReference type="PANTHER" id="PTHR23519">
    <property type="entry name" value="AUTOPHAGY-RELATED PROTEIN 22"/>
    <property type="match status" value="1"/>
</dbReference>
<feature type="transmembrane region" description="Helical" evidence="6">
    <location>
        <begin position="433"/>
        <end position="450"/>
    </location>
</feature>
<feature type="transmembrane region" description="Helical" evidence="6">
    <location>
        <begin position="271"/>
        <end position="291"/>
    </location>
</feature>
<evidence type="ECO:0000256" key="1">
    <source>
        <dbReference type="ARBA" id="ARBA00004127"/>
    </source>
</evidence>
<dbReference type="InterPro" id="IPR050495">
    <property type="entry name" value="ATG22/LtaA_families"/>
</dbReference>
<evidence type="ECO:0000313" key="8">
    <source>
        <dbReference type="Proteomes" id="UP000693970"/>
    </source>
</evidence>
<dbReference type="InterPro" id="IPR011701">
    <property type="entry name" value="MFS"/>
</dbReference>
<evidence type="ECO:0000256" key="4">
    <source>
        <dbReference type="ARBA" id="ARBA00023136"/>
    </source>
</evidence>
<name>A0A9K3KBP4_9STRA</name>
<comment type="caution">
    <text evidence="7">The sequence shown here is derived from an EMBL/GenBank/DDBJ whole genome shotgun (WGS) entry which is preliminary data.</text>
</comment>
<keyword evidence="3 6" id="KW-1133">Transmembrane helix</keyword>
<comment type="subcellular location">
    <subcellularLocation>
        <location evidence="1">Endomembrane system</location>
        <topology evidence="1">Multi-pass membrane protein</topology>
    </subcellularLocation>
</comment>
<dbReference type="Proteomes" id="UP000693970">
    <property type="component" value="Unassembled WGS sequence"/>
</dbReference>
<feature type="transmembrane region" description="Helical" evidence="6">
    <location>
        <begin position="83"/>
        <end position="108"/>
    </location>
</feature>
<dbReference type="EMBL" id="JAGRRH010000027">
    <property type="protein sequence ID" value="KAG7340359.1"/>
    <property type="molecule type" value="Genomic_DNA"/>
</dbReference>
<sequence>MSSDGIDTHPEAATELSLPPNDATNFAALAAATTTTTIEDDIIREDSSTVKTDNLTKSTNSSSRCDCCCGWWKFQGVAKAKGFSYATIGNGSILISNVFLSSSIIFLASQEAGCIDATTGRLTECTTRVYGFLPSSLVNSIYGIASLIAAFGMPLFGAIIDYTSHRRSVGRWLAFGLWLIQTIQIGTVSQTWFAMAVLQAVAGVLFEFHFLLAVSYLPDILRYEVSYETMNRFNRTFFGVQFGSQTFYLLVVMAVSTWIMGGWGSVRTAQLGQGLSSATLLFVLPLAWTWFPAMPAKHKLAEGRSLMWEGFRQNYRTIASIAKNHRPLKWFLITVALAEGGTTPLIPTMITIMAQVYRYNSSNVGIGSLVALVSALPGVLVGAISSRRYNPQVTQRANLGVLTVGTIVAAFIIEKNRRDKFLVQVTDGEISYAGYAFSGMWGFLVGMYYATQQLFFTACLPPKQEAELSGIYVYCTIILTWVPTVAGSIMLNSGAGPQWLLLPLVIFQALAFVSSLMCPCWNVVQASAKDPLLLNMIMDRTRTDTFSYPEEDGSSAVRDLALTDEETPVKDEQLANH</sequence>
<evidence type="ECO:0000313" key="7">
    <source>
        <dbReference type="EMBL" id="KAG7340359.1"/>
    </source>
</evidence>
<feature type="region of interest" description="Disordered" evidence="5">
    <location>
        <begin position="1"/>
        <end position="20"/>
    </location>
</feature>
<evidence type="ECO:0000256" key="3">
    <source>
        <dbReference type="ARBA" id="ARBA00022989"/>
    </source>
</evidence>
<keyword evidence="4 6" id="KW-0472">Membrane</keyword>
<proteinExistence type="predicted"/>
<feature type="transmembrane region" description="Helical" evidence="6">
    <location>
        <begin position="169"/>
        <end position="186"/>
    </location>
</feature>
<feature type="transmembrane region" description="Helical" evidence="6">
    <location>
        <begin position="141"/>
        <end position="162"/>
    </location>
</feature>
<reference evidence="7" key="1">
    <citation type="journal article" date="2021" name="Sci. Rep.">
        <title>Diploid genomic architecture of Nitzschia inconspicua, an elite biomass production diatom.</title>
        <authorList>
            <person name="Oliver A."/>
            <person name="Podell S."/>
            <person name="Pinowska A."/>
            <person name="Traller J.C."/>
            <person name="Smith S.R."/>
            <person name="McClure R."/>
            <person name="Beliaev A."/>
            <person name="Bohutskyi P."/>
            <person name="Hill E.A."/>
            <person name="Rabines A."/>
            <person name="Zheng H."/>
            <person name="Allen L.Z."/>
            <person name="Kuo A."/>
            <person name="Grigoriev I.V."/>
            <person name="Allen A.E."/>
            <person name="Hazlebeck D."/>
            <person name="Allen E.E."/>
        </authorList>
    </citation>
    <scope>NUCLEOTIDE SEQUENCE</scope>
    <source>
        <strain evidence="7">Hildebrandi</strain>
    </source>
</reference>
<dbReference type="GO" id="GO:0022857">
    <property type="term" value="F:transmembrane transporter activity"/>
    <property type="evidence" value="ECO:0007669"/>
    <property type="project" value="InterPro"/>
</dbReference>
<evidence type="ECO:0000256" key="2">
    <source>
        <dbReference type="ARBA" id="ARBA00022692"/>
    </source>
</evidence>
<keyword evidence="8" id="KW-1185">Reference proteome</keyword>